<dbReference type="EMBL" id="JAQFWQ010000076">
    <property type="protein sequence ID" value="MDA2813374.1"/>
    <property type="molecule type" value="Genomic_DNA"/>
</dbReference>
<organism evidence="3 4">
    <name type="scientific">Nocardiopsis endophytica</name>
    <dbReference type="NCBI Taxonomy" id="3018445"/>
    <lineage>
        <taxon>Bacteria</taxon>
        <taxon>Bacillati</taxon>
        <taxon>Actinomycetota</taxon>
        <taxon>Actinomycetes</taxon>
        <taxon>Streptosporangiales</taxon>
        <taxon>Nocardiopsidaceae</taxon>
        <taxon>Nocardiopsis</taxon>
    </lineage>
</organism>
<dbReference type="RefSeq" id="WP_270688346.1">
    <property type="nucleotide sequence ID" value="NZ_JAQFWQ010000076.1"/>
</dbReference>
<dbReference type="InterPro" id="IPR008928">
    <property type="entry name" value="6-hairpin_glycosidase_sf"/>
</dbReference>
<evidence type="ECO:0000259" key="2">
    <source>
        <dbReference type="Pfam" id="PF00723"/>
    </source>
</evidence>
<dbReference type="SUPFAM" id="SSF48208">
    <property type="entry name" value="Six-hairpin glycosidases"/>
    <property type="match status" value="1"/>
</dbReference>
<dbReference type="Gene3D" id="1.50.10.10">
    <property type="match status" value="1"/>
</dbReference>
<gene>
    <name evidence="3" type="ORF">O4J56_22200</name>
</gene>
<feature type="region of interest" description="Disordered" evidence="1">
    <location>
        <begin position="1"/>
        <end position="23"/>
    </location>
</feature>
<evidence type="ECO:0000313" key="3">
    <source>
        <dbReference type="EMBL" id="MDA2813374.1"/>
    </source>
</evidence>
<dbReference type="PANTHER" id="PTHR31616:SF0">
    <property type="entry name" value="GLUCAN 1,4-ALPHA-GLUCOSIDASE"/>
    <property type="match status" value="1"/>
</dbReference>
<dbReference type="InterPro" id="IPR012341">
    <property type="entry name" value="6hp_glycosidase-like_sf"/>
</dbReference>
<feature type="domain" description="GH15-like" evidence="2">
    <location>
        <begin position="112"/>
        <end position="158"/>
    </location>
</feature>
<protein>
    <recommendedName>
        <fullName evidence="2">GH15-like domain-containing protein</fullName>
    </recommendedName>
</protein>
<evidence type="ECO:0000313" key="4">
    <source>
        <dbReference type="Proteomes" id="UP001527866"/>
    </source>
</evidence>
<name>A0ABT4U8V1_9ACTN</name>
<evidence type="ECO:0000256" key="1">
    <source>
        <dbReference type="SAM" id="MobiDB-lite"/>
    </source>
</evidence>
<accession>A0ABT4U8V1</accession>
<dbReference type="Pfam" id="PF00723">
    <property type="entry name" value="Glyco_hydro_15"/>
    <property type="match status" value="1"/>
</dbReference>
<proteinExistence type="predicted"/>
<feature type="region of interest" description="Disordered" evidence="1">
    <location>
        <begin position="203"/>
        <end position="262"/>
    </location>
</feature>
<dbReference type="PANTHER" id="PTHR31616">
    <property type="entry name" value="TREHALASE"/>
    <property type="match status" value="1"/>
</dbReference>
<reference evidence="3 4" key="1">
    <citation type="submission" date="2023-01" db="EMBL/GenBank/DDBJ databases">
        <title>Draft genome sequence of Nocardiopsis sp. RSe5-2 isolated from halophytes.</title>
        <authorList>
            <person name="Duangmal K."/>
            <person name="Chantavorakit T."/>
        </authorList>
    </citation>
    <scope>NUCLEOTIDE SEQUENCE [LARGE SCALE GENOMIC DNA]</scope>
    <source>
        <strain evidence="3 4">RSe5-2</strain>
    </source>
</reference>
<dbReference type="InterPro" id="IPR011613">
    <property type="entry name" value="GH15-like"/>
</dbReference>
<sequence length="495" mass="51603">MALENGAPDTDAPLGTRGTAWSPETRLYTDGVAEGADGSPLALPPHSHRLRVPGTALLDPRWPLHGAAPADPASVAARRAELTSARIPGQSSRWCDMARTALIDIRALFFPNGAMVAAASPHWRYVWPRDASYCAVALALCGLHAEAARVLAYLERVLPRSGPWQARYLPDGSGDVPDDRGVQLDGAGWVLWAAWVLERLGGDPGPPSPRAAVPTPGDAQTGPLVGRDGLASFPDAATDSLPLHPVHMGGEHGNGAAREPTTAAPATDLAAVERLVPRALAVIEESLDPRTRLPRPSPDYWEKRTGELTLGTAAPLALGARAAAALTGDPTAVDLAEGLQAAVEARFAPHDYPRAVPEAPGGPTGRDASVAFLLPPFAPGRPGPHAAWLRTLDALRVSNGGVRPGEDWPDPVTAWTPQVSLFAMSASCLGERAVAARLLDWLDARRTRLGALPEKVTAAGRPAAVAPLALTGACVLAALAALEGRPPPVPPIPPH</sequence>
<dbReference type="Proteomes" id="UP001527866">
    <property type="component" value="Unassembled WGS sequence"/>
</dbReference>
<comment type="caution">
    <text evidence="3">The sequence shown here is derived from an EMBL/GenBank/DDBJ whole genome shotgun (WGS) entry which is preliminary data.</text>
</comment>
<keyword evidence="4" id="KW-1185">Reference proteome</keyword>